<dbReference type="Gramene" id="QL02p081725:mrna">
    <property type="protein sequence ID" value="QL02p081725:mrna"/>
    <property type="gene ID" value="QL02p081725"/>
</dbReference>
<keyword evidence="3" id="KW-1185">Reference proteome</keyword>
<organism evidence="2 3">
    <name type="scientific">Quercus lobata</name>
    <name type="common">Valley oak</name>
    <dbReference type="NCBI Taxonomy" id="97700"/>
    <lineage>
        <taxon>Eukaryota</taxon>
        <taxon>Viridiplantae</taxon>
        <taxon>Streptophyta</taxon>
        <taxon>Embryophyta</taxon>
        <taxon>Tracheophyta</taxon>
        <taxon>Spermatophyta</taxon>
        <taxon>Magnoliopsida</taxon>
        <taxon>eudicotyledons</taxon>
        <taxon>Gunneridae</taxon>
        <taxon>Pentapetalae</taxon>
        <taxon>rosids</taxon>
        <taxon>fabids</taxon>
        <taxon>Fagales</taxon>
        <taxon>Fagaceae</taxon>
        <taxon>Quercus</taxon>
    </lineage>
</organism>
<name>A0A7N2QZX5_QUELO</name>
<feature type="compositionally biased region" description="Pro residues" evidence="1">
    <location>
        <begin position="64"/>
        <end position="73"/>
    </location>
</feature>
<dbReference type="Proteomes" id="UP000594261">
    <property type="component" value="Chromosome 2"/>
</dbReference>
<feature type="region of interest" description="Disordered" evidence="1">
    <location>
        <begin position="64"/>
        <end position="109"/>
    </location>
</feature>
<sequence>MVELSIKRDVSFNKFSGDLPVSLGLASYLSLLNVANNQFNGWIPQTIISIPNFIYDGNSFDNGPAPPLPPYTPPLGRSATNRIYSGSHAPSTHNSNGGSSNSDKGNLNL</sequence>
<proteinExistence type="predicted"/>
<dbReference type="SUPFAM" id="SSF52058">
    <property type="entry name" value="L domain-like"/>
    <property type="match status" value="1"/>
</dbReference>
<feature type="compositionally biased region" description="Low complexity" evidence="1">
    <location>
        <begin position="91"/>
        <end position="109"/>
    </location>
</feature>
<dbReference type="Gene3D" id="3.80.10.10">
    <property type="entry name" value="Ribonuclease Inhibitor"/>
    <property type="match status" value="1"/>
</dbReference>
<dbReference type="InterPro" id="IPR032675">
    <property type="entry name" value="LRR_dom_sf"/>
</dbReference>
<evidence type="ECO:0000256" key="1">
    <source>
        <dbReference type="SAM" id="MobiDB-lite"/>
    </source>
</evidence>
<reference evidence="3" key="1">
    <citation type="journal article" date="2016" name="G3 (Bethesda)">
        <title>First Draft Assembly and Annotation of the Genome of a California Endemic Oak Quercus lobata Nee (Fagaceae).</title>
        <authorList>
            <person name="Sork V.L."/>
            <person name="Fitz-Gibbon S.T."/>
            <person name="Puiu D."/>
            <person name="Crepeau M."/>
            <person name="Gugger P.F."/>
            <person name="Sherman R."/>
            <person name="Stevens K."/>
            <person name="Langley C.H."/>
            <person name="Pellegrini M."/>
            <person name="Salzberg S.L."/>
        </authorList>
    </citation>
    <scope>NUCLEOTIDE SEQUENCE [LARGE SCALE GENOMIC DNA]</scope>
    <source>
        <strain evidence="3">cv. SW786</strain>
    </source>
</reference>
<feature type="compositionally biased region" description="Polar residues" evidence="1">
    <location>
        <begin position="78"/>
        <end position="90"/>
    </location>
</feature>
<evidence type="ECO:0000313" key="3">
    <source>
        <dbReference type="Proteomes" id="UP000594261"/>
    </source>
</evidence>
<dbReference type="AlphaFoldDB" id="A0A7N2QZX5"/>
<dbReference type="InParanoid" id="A0A7N2QZX5"/>
<evidence type="ECO:0000313" key="2">
    <source>
        <dbReference type="EnsemblPlants" id="QL02p081725:mrna"/>
    </source>
</evidence>
<dbReference type="EnsemblPlants" id="QL02p081725:mrna">
    <property type="protein sequence ID" value="QL02p081725:mrna"/>
    <property type="gene ID" value="QL02p081725"/>
</dbReference>
<reference evidence="2" key="2">
    <citation type="submission" date="2021-01" db="UniProtKB">
        <authorList>
            <consortium name="EnsemblPlants"/>
        </authorList>
    </citation>
    <scope>IDENTIFICATION</scope>
</reference>
<protein>
    <submittedName>
        <fullName evidence="2">Uncharacterized protein</fullName>
    </submittedName>
</protein>
<accession>A0A7N2QZX5</accession>